<dbReference type="EMBL" id="JAQZAO010000005">
    <property type="protein sequence ID" value="MDD7966117.1"/>
    <property type="molecule type" value="Genomic_DNA"/>
</dbReference>
<dbReference type="Pfam" id="PF04250">
    <property type="entry name" value="DUF429"/>
    <property type="match status" value="1"/>
</dbReference>
<accession>A0ABT5STE9</accession>
<dbReference type="InterPro" id="IPR007362">
    <property type="entry name" value="DUF429"/>
</dbReference>
<reference evidence="1 2" key="1">
    <citation type="submission" date="2023-02" db="EMBL/GenBank/DDBJ databases">
        <title>Genome sequencing required for Actinomycetospora new species description.</title>
        <authorList>
            <person name="Saimee Y."/>
            <person name="Duangmal K."/>
        </authorList>
    </citation>
    <scope>NUCLEOTIDE SEQUENCE [LARGE SCALE GENOMIC DNA]</scope>
    <source>
        <strain evidence="1 2">DW7H6</strain>
    </source>
</reference>
<dbReference type="Proteomes" id="UP001300763">
    <property type="component" value="Unassembled WGS sequence"/>
</dbReference>
<gene>
    <name evidence="1" type="ORF">PGB27_12275</name>
</gene>
<name>A0ABT5STE9_9PSEU</name>
<evidence type="ECO:0000313" key="1">
    <source>
        <dbReference type="EMBL" id="MDD7966117.1"/>
    </source>
</evidence>
<dbReference type="RefSeq" id="WP_274200652.1">
    <property type="nucleotide sequence ID" value="NZ_JAQZAO010000005.1"/>
</dbReference>
<sequence length="277" mass="28407">MGIDLSATARGTAVVAIDWTTSAGGIQGHARLVCDSADGSAGTEALLDALEDGHKVGIDCPFGWPSSFIAAVAAHGSRGPWPTDAEPEDRRELRLRATDRHLADRYGVNALSVSSDRIGAVAMRWAALVSRHERERGHGLIDRAGRGRLVEVYPALAVGLWGLATSETAGYKRADPAALLARRALLRELTASNRVGENGGDGPVLIPDGALVAAVEHPACGDDVVDALVAALVAAAACTPGGVEGPPAPGSPQGQLAALEGWIAVPTVPLDEVAPVP</sequence>
<protein>
    <submittedName>
        <fullName evidence="1">DUF429 domain-containing protein</fullName>
    </submittedName>
</protein>
<keyword evidence="2" id="KW-1185">Reference proteome</keyword>
<evidence type="ECO:0000313" key="2">
    <source>
        <dbReference type="Proteomes" id="UP001300763"/>
    </source>
</evidence>
<organism evidence="1 2">
    <name type="scientific">Actinomycetospora lemnae</name>
    <dbReference type="NCBI Taxonomy" id="3019891"/>
    <lineage>
        <taxon>Bacteria</taxon>
        <taxon>Bacillati</taxon>
        <taxon>Actinomycetota</taxon>
        <taxon>Actinomycetes</taxon>
        <taxon>Pseudonocardiales</taxon>
        <taxon>Pseudonocardiaceae</taxon>
        <taxon>Actinomycetospora</taxon>
    </lineage>
</organism>
<proteinExistence type="predicted"/>
<comment type="caution">
    <text evidence="1">The sequence shown here is derived from an EMBL/GenBank/DDBJ whole genome shotgun (WGS) entry which is preliminary data.</text>
</comment>